<proteinExistence type="predicted"/>
<dbReference type="AlphaFoldDB" id="A0AAV3GJ10"/>
<comment type="caution">
    <text evidence="1">The sequence shown here is derived from an EMBL/GenBank/DDBJ whole genome shotgun (WGS) entry which is preliminary data.</text>
</comment>
<dbReference type="EMBL" id="ALZR01000088">
    <property type="protein sequence ID" value="EJV14748.1"/>
    <property type="molecule type" value="Genomic_DNA"/>
</dbReference>
<dbReference type="Proteomes" id="UP000004117">
    <property type="component" value="Unassembled WGS sequence"/>
</dbReference>
<evidence type="ECO:0000313" key="2">
    <source>
        <dbReference type="Proteomes" id="UP000004117"/>
    </source>
</evidence>
<protein>
    <submittedName>
        <fullName evidence="1">Uncharacterized protein</fullName>
    </submittedName>
</protein>
<accession>A0AAV3GJ10</accession>
<evidence type="ECO:0000313" key="1">
    <source>
        <dbReference type="EMBL" id="EJV14748.1"/>
    </source>
</evidence>
<name>A0AAV3GJ10_ENTFL</name>
<gene>
    <name evidence="1" type="ORF">HMPREF1336_02443</name>
</gene>
<organism evidence="1 2">
    <name type="scientific">Enterococcus faecalis ERV63</name>
    <dbReference type="NCBI Taxonomy" id="1134793"/>
    <lineage>
        <taxon>Bacteria</taxon>
        <taxon>Bacillati</taxon>
        <taxon>Bacillota</taxon>
        <taxon>Bacilli</taxon>
        <taxon>Lactobacillales</taxon>
        <taxon>Enterococcaceae</taxon>
        <taxon>Enterococcus</taxon>
    </lineage>
</organism>
<reference evidence="1 2" key="1">
    <citation type="submission" date="2012-04" db="EMBL/GenBank/DDBJ databases">
        <authorList>
            <person name="Weinstock G."/>
            <person name="Sodergren E."/>
            <person name="Lobos E.A."/>
            <person name="Fulton L."/>
            <person name="Fulton R."/>
            <person name="Courtney L."/>
            <person name="Fronick C."/>
            <person name="O'Laughlin M."/>
            <person name="Godfrey J."/>
            <person name="Wilson R.M."/>
            <person name="Miner T."/>
            <person name="Farmer C."/>
            <person name="Delehaunty K."/>
            <person name="Cordes M."/>
            <person name="Minx P."/>
            <person name="Tomlinson C."/>
            <person name="Chen J."/>
            <person name="Wollam A."/>
            <person name="Pepin K.H."/>
            <person name="Bhonagiri V."/>
            <person name="Zhang X."/>
            <person name="Suruliraj S."/>
            <person name="Warren W."/>
            <person name="Mitreva M."/>
            <person name="Mardis E.R."/>
            <person name="Wilson R.K."/>
        </authorList>
    </citation>
    <scope>NUCLEOTIDE SEQUENCE [LARGE SCALE GENOMIC DNA]</scope>
    <source>
        <strain evidence="1 2">ERV63</strain>
    </source>
</reference>
<sequence>MQLAENGCALPQKPAKYWLAFFTFYTKNRYPINSFKTNNLPLSRSYK</sequence>